<gene>
    <name evidence="2" type="ORF">ATL31_1700</name>
</gene>
<dbReference type="AlphaFoldDB" id="A0A2N3YJ59"/>
<dbReference type="Proteomes" id="UP000233781">
    <property type="component" value="Unassembled WGS sequence"/>
</dbReference>
<protein>
    <submittedName>
        <fullName evidence="2">Uncharacterized protein</fullName>
    </submittedName>
</protein>
<proteinExistence type="predicted"/>
<organism evidence="2 3">
    <name type="scientific">Phycicoccus duodecadis</name>
    <dbReference type="NCBI Taxonomy" id="173053"/>
    <lineage>
        <taxon>Bacteria</taxon>
        <taxon>Bacillati</taxon>
        <taxon>Actinomycetota</taxon>
        <taxon>Actinomycetes</taxon>
        <taxon>Micrococcales</taxon>
        <taxon>Intrasporangiaceae</taxon>
        <taxon>Phycicoccus</taxon>
    </lineage>
</organism>
<feature type="region of interest" description="Disordered" evidence="1">
    <location>
        <begin position="34"/>
        <end position="65"/>
    </location>
</feature>
<evidence type="ECO:0000313" key="3">
    <source>
        <dbReference type="Proteomes" id="UP000233781"/>
    </source>
</evidence>
<dbReference type="RefSeq" id="WP_143598359.1">
    <property type="nucleotide sequence ID" value="NZ_PJNE01000001.1"/>
</dbReference>
<dbReference type="EMBL" id="PJNE01000001">
    <property type="protein sequence ID" value="PKW26873.1"/>
    <property type="molecule type" value="Genomic_DNA"/>
</dbReference>
<comment type="caution">
    <text evidence="2">The sequence shown here is derived from an EMBL/GenBank/DDBJ whole genome shotgun (WGS) entry which is preliminary data.</text>
</comment>
<reference evidence="2 3" key="1">
    <citation type="submission" date="2017-12" db="EMBL/GenBank/DDBJ databases">
        <title>Sequencing the genomes of 1000 Actinobacteria strains.</title>
        <authorList>
            <person name="Klenk H.-P."/>
        </authorList>
    </citation>
    <scope>NUCLEOTIDE SEQUENCE [LARGE SCALE GENOMIC DNA]</scope>
    <source>
        <strain evidence="2 3">DSM 12806</strain>
    </source>
</reference>
<accession>A0A2N3YJ59</accession>
<sequence>MPTPFAMVMLGLLVLAAVAGVVVWARQYIGRRHDRVGPPASSDTPYSAETAAAQHTRMTDRGGWV</sequence>
<name>A0A2N3YJ59_9MICO</name>
<keyword evidence="3" id="KW-1185">Reference proteome</keyword>
<evidence type="ECO:0000313" key="2">
    <source>
        <dbReference type="EMBL" id="PKW26873.1"/>
    </source>
</evidence>
<evidence type="ECO:0000256" key="1">
    <source>
        <dbReference type="SAM" id="MobiDB-lite"/>
    </source>
</evidence>